<dbReference type="SUPFAM" id="SSF53300">
    <property type="entry name" value="vWA-like"/>
    <property type="match status" value="1"/>
</dbReference>
<dbReference type="PANTHER" id="PTHR47824">
    <property type="entry name" value="UBIQUITIN-LIKE DOMAIN-CONTAINING PROTEIN"/>
    <property type="match status" value="1"/>
</dbReference>
<dbReference type="PROSITE" id="PS50003">
    <property type="entry name" value="PH_DOMAIN"/>
    <property type="match status" value="1"/>
</dbReference>
<dbReference type="VEuPathDB" id="AmoebaDB:DICPUDRAFT_155398"/>
<protein>
    <recommendedName>
        <fullName evidence="9">PH domain-containing protein</fullName>
    </recommendedName>
</protein>
<dbReference type="InterPro" id="IPR056861">
    <property type="entry name" value="HMCN1-like_VWA"/>
</dbReference>
<dbReference type="Gene3D" id="3.40.50.410">
    <property type="entry name" value="von Willebrand factor, type A domain"/>
    <property type="match status" value="1"/>
</dbReference>
<keyword evidence="3" id="KW-0732">Signal</keyword>
<evidence type="ECO:0000259" key="4">
    <source>
        <dbReference type="PROSITE" id="PS50003"/>
    </source>
</evidence>
<evidence type="ECO:0008006" key="9">
    <source>
        <dbReference type="Google" id="ProtNLM"/>
    </source>
</evidence>
<evidence type="ECO:0000256" key="2">
    <source>
        <dbReference type="ARBA" id="ARBA00022525"/>
    </source>
</evidence>
<dbReference type="PROSITE" id="PS50234">
    <property type="entry name" value="VWFA"/>
    <property type="match status" value="1"/>
</dbReference>
<accession>F0ZTW5</accession>
<evidence type="ECO:0000256" key="3">
    <source>
        <dbReference type="ARBA" id="ARBA00022729"/>
    </source>
</evidence>
<dbReference type="InterPro" id="IPR029071">
    <property type="entry name" value="Ubiquitin-like_domsf"/>
</dbReference>
<evidence type="ECO:0000256" key="1">
    <source>
        <dbReference type="ARBA" id="ARBA00004613"/>
    </source>
</evidence>
<dbReference type="CDD" id="cd00198">
    <property type="entry name" value="vWFA"/>
    <property type="match status" value="1"/>
</dbReference>
<dbReference type="Pfam" id="PF00169">
    <property type="entry name" value="PH"/>
    <property type="match status" value="1"/>
</dbReference>
<keyword evidence="2" id="KW-0964">Secreted</keyword>
<dbReference type="Gene3D" id="2.30.29.30">
    <property type="entry name" value="Pleckstrin-homology domain (PH domain)/Phosphotyrosine-binding domain (PTB)"/>
    <property type="match status" value="1"/>
</dbReference>
<comment type="subcellular location">
    <subcellularLocation>
        <location evidence="1">Secreted</location>
    </subcellularLocation>
</comment>
<dbReference type="InterPro" id="IPR036465">
    <property type="entry name" value="vWFA_dom_sf"/>
</dbReference>
<dbReference type="Proteomes" id="UP000001064">
    <property type="component" value="Unassembled WGS sequence"/>
</dbReference>
<dbReference type="InterPro" id="IPR000626">
    <property type="entry name" value="Ubiquitin-like_dom"/>
</dbReference>
<organism evidence="7 8">
    <name type="scientific">Dictyostelium purpureum</name>
    <name type="common">Slime mold</name>
    <dbReference type="NCBI Taxonomy" id="5786"/>
    <lineage>
        <taxon>Eukaryota</taxon>
        <taxon>Amoebozoa</taxon>
        <taxon>Evosea</taxon>
        <taxon>Eumycetozoa</taxon>
        <taxon>Dictyostelia</taxon>
        <taxon>Dictyosteliales</taxon>
        <taxon>Dictyosteliaceae</taxon>
        <taxon>Dictyostelium</taxon>
    </lineage>
</organism>
<dbReference type="InterPro" id="IPR002035">
    <property type="entry name" value="VWF_A"/>
</dbReference>
<keyword evidence="8" id="KW-1185">Reference proteome</keyword>
<sequence length="942" mass="109268">MEIKYSGYLFKYTQKGLIKYYKKRYFIISEYDDIIYYYDSADQKKLCGSIKIKDILDFNISNDKNFNSNSVWGFEITTPGRVYYFYSNKEEDRIYWIEAISNRSSNLKLLNLEDKLKNNKGYDTFIENKFDTPPTPTSLLTLPPLSSPLSTLNSLSNSDSSPLIHLELNNKTNLKLIKLLKQFNQIKKNENNIKQIYFYEKNNLDKVIGVFDEFQIKINSLNLKLINLNSNVIFQNNNIKESIESIDNKITNSFENYLMCNNNEGEDEILIYIKNQMEELNNKTNVIIEQYNKRLIDLNSNYSCFKEIEKQHNKSLIDTLKSFHNHVYLINNREIISNSLENVSILLESFLKNLIHYYNLHLGFYNNHYINNFIYYFNKNKNKFQDSGIKKNREIKFCINNSKNDNNSEIENNNSLEDNAIIDDIVDNFKNNKKLLVPSNFKSVTFSLDVNLEDNIDILYKKVSERCEKKLFQFNLIYAGDLLSKGTIGQFGIKKECTIHMILIKELVVEISYKEKLFPISIPNNDGLKVLHLIKNIREEIGIEYSEVKTSKIVLCKHGIDLNESMALQEKVSMNDVLDMKLIETDTSSSSFSTTTSTAVEDSINESELLKSFVESSISSDVEIVFCFDTTGSMASVIESVKSKVNQTVTRLMQTIPNIKIGIMGLGDYCDRENVITTLDLTENVEKLTTFITKIPHTSGGDVPEAYEYALYKAKELSWSKHTSKAFVMIGDSNPHEPSFTNLHINWFEECDNLFDMGIKIYGIQAIKECCFYQEIAERTGGLCIKFNKFDLITEMFLAICYREANKEKFKDYEKELKSNGQHGNDLKEILNDLNKENFIVIEENKESVEKENINEILNNNNNNNESSSSTKPVLKEIIKQRGKPTTIKNSETWFNISMDSLNRTPTFVYKKDKGYFEKKKIEPYVYKPIKESTNNSKCNIM</sequence>
<dbReference type="SUPFAM" id="SSF50729">
    <property type="entry name" value="PH domain-like"/>
    <property type="match status" value="1"/>
</dbReference>
<feature type="domain" description="PH" evidence="4">
    <location>
        <begin position="2"/>
        <end position="105"/>
    </location>
</feature>
<evidence type="ECO:0000259" key="5">
    <source>
        <dbReference type="PROSITE" id="PS50053"/>
    </source>
</evidence>
<dbReference type="RefSeq" id="XP_003290865.1">
    <property type="nucleotide sequence ID" value="XM_003290817.1"/>
</dbReference>
<name>F0ZTW5_DICPU</name>
<evidence type="ECO:0000313" key="7">
    <source>
        <dbReference type="EMBL" id="EGC32613.1"/>
    </source>
</evidence>
<evidence type="ECO:0000313" key="8">
    <source>
        <dbReference type="Proteomes" id="UP000001064"/>
    </source>
</evidence>
<dbReference type="SMART" id="SM00233">
    <property type="entry name" value="PH"/>
    <property type="match status" value="1"/>
</dbReference>
<evidence type="ECO:0000259" key="6">
    <source>
        <dbReference type="PROSITE" id="PS50234"/>
    </source>
</evidence>
<proteinExistence type="predicted"/>
<dbReference type="InterPro" id="IPR001849">
    <property type="entry name" value="PH_domain"/>
</dbReference>
<dbReference type="InParanoid" id="F0ZTW5"/>
<dbReference type="Pfam" id="PF00240">
    <property type="entry name" value="ubiquitin"/>
    <property type="match status" value="1"/>
</dbReference>
<dbReference type="PANTHER" id="PTHR47824:SF3">
    <property type="entry name" value="UBIQUITIN-LIKE DOMAIN-CONTAINING PROTEIN"/>
    <property type="match status" value="1"/>
</dbReference>
<reference evidence="8" key="1">
    <citation type="journal article" date="2011" name="Genome Biol.">
        <title>Comparative genomics of the social amoebae Dictyostelium discoideum and Dictyostelium purpureum.</title>
        <authorList>
            <consortium name="US DOE Joint Genome Institute (JGI-PGF)"/>
            <person name="Sucgang R."/>
            <person name="Kuo A."/>
            <person name="Tian X."/>
            <person name="Salerno W."/>
            <person name="Parikh A."/>
            <person name="Feasley C.L."/>
            <person name="Dalin E."/>
            <person name="Tu H."/>
            <person name="Huang E."/>
            <person name="Barry K."/>
            <person name="Lindquist E."/>
            <person name="Shapiro H."/>
            <person name="Bruce D."/>
            <person name="Schmutz J."/>
            <person name="Salamov A."/>
            <person name="Fey P."/>
            <person name="Gaudet P."/>
            <person name="Anjard C."/>
            <person name="Babu M.M."/>
            <person name="Basu S."/>
            <person name="Bushmanova Y."/>
            <person name="van der Wel H."/>
            <person name="Katoh-Kurasawa M."/>
            <person name="Dinh C."/>
            <person name="Coutinho P.M."/>
            <person name="Saito T."/>
            <person name="Elias M."/>
            <person name="Schaap P."/>
            <person name="Kay R.R."/>
            <person name="Henrissat B."/>
            <person name="Eichinger L."/>
            <person name="Rivero F."/>
            <person name="Putnam N.H."/>
            <person name="West C.M."/>
            <person name="Loomis W.F."/>
            <person name="Chisholm R.L."/>
            <person name="Shaulsky G."/>
            <person name="Strassmann J.E."/>
            <person name="Queller D.C."/>
            <person name="Kuspa A."/>
            <person name="Grigoriev I.V."/>
        </authorList>
    </citation>
    <scope>NUCLEOTIDE SEQUENCE [LARGE SCALE GENOMIC DNA]</scope>
    <source>
        <strain evidence="8">QSDP1</strain>
    </source>
</reference>
<feature type="domain" description="VWFA" evidence="6">
    <location>
        <begin position="623"/>
        <end position="764"/>
    </location>
</feature>
<dbReference type="SUPFAM" id="SSF54236">
    <property type="entry name" value="Ubiquitin-like"/>
    <property type="match status" value="1"/>
</dbReference>
<dbReference type="EMBL" id="GL871184">
    <property type="protein sequence ID" value="EGC32613.1"/>
    <property type="molecule type" value="Genomic_DNA"/>
</dbReference>
<dbReference type="eggNOG" id="ENOG502S217">
    <property type="taxonomic scope" value="Eukaryota"/>
</dbReference>
<dbReference type="GeneID" id="10508633"/>
<dbReference type="Pfam" id="PF25106">
    <property type="entry name" value="VWA_4"/>
    <property type="match status" value="1"/>
</dbReference>
<dbReference type="AlphaFoldDB" id="F0ZTW5"/>
<dbReference type="InterPro" id="IPR011993">
    <property type="entry name" value="PH-like_dom_sf"/>
</dbReference>
<gene>
    <name evidence="7" type="ORF">DICPUDRAFT_155398</name>
</gene>
<feature type="domain" description="Ubiquitin-like" evidence="5">
    <location>
        <begin position="437"/>
        <end position="503"/>
    </location>
</feature>
<dbReference type="OrthoDB" id="20889at2759"/>
<dbReference type="Gene3D" id="3.10.20.90">
    <property type="entry name" value="Phosphatidylinositol 3-kinase Catalytic Subunit, Chain A, domain 1"/>
    <property type="match status" value="1"/>
</dbReference>
<dbReference type="PROSITE" id="PS50053">
    <property type="entry name" value="UBIQUITIN_2"/>
    <property type="match status" value="1"/>
</dbReference>
<dbReference type="KEGG" id="dpp:DICPUDRAFT_155398"/>